<dbReference type="EnsemblProtists" id="EOD04006">
    <property type="protein sequence ID" value="EOD04006"/>
    <property type="gene ID" value="EMIHUDRAFT_250725"/>
</dbReference>
<dbReference type="Proteomes" id="UP000013827">
    <property type="component" value="Unassembled WGS sequence"/>
</dbReference>
<feature type="region of interest" description="Disordered" evidence="1">
    <location>
        <begin position="1"/>
        <end position="174"/>
    </location>
</feature>
<evidence type="ECO:0000313" key="2">
    <source>
        <dbReference type="EnsemblProtists" id="EOD04006"/>
    </source>
</evidence>
<dbReference type="KEGG" id="ehx:EMIHUDRAFT_250725"/>
<feature type="compositionally biased region" description="Low complexity" evidence="1">
    <location>
        <begin position="143"/>
        <end position="154"/>
    </location>
</feature>
<feature type="region of interest" description="Disordered" evidence="1">
    <location>
        <begin position="212"/>
        <end position="267"/>
    </location>
</feature>
<proteinExistence type="predicted"/>
<protein>
    <submittedName>
        <fullName evidence="2">Uncharacterized protein</fullName>
    </submittedName>
</protein>
<dbReference type="HOGENOM" id="CLU_1043684_0_0_1"/>
<dbReference type="GeneID" id="17250155"/>
<feature type="compositionally biased region" description="Low complexity" evidence="1">
    <location>
        <begin position="23"/>
        <end position="40"/>
    </location>
</feature>
<accession>A0A0D3HYC1</accession>
<organism evidence="2 3">
    <name type="scientific">Emiliania huxleyi (strain CCMP1516)</name>
    <dbReference type="NCBI Taxonomy" id="280463"/>
    <lineage>
        <taxon>Eukaryota</taxon>
        <taxon>Haptista</taxon>
        <taxon>Haptophyta</taxon>
        <taxon>Prymnesiophyceae</taxon>
        <taxon>Isochrysidales</taxon>
        <taxon>Noelaerhabdaceae</taxon>
        <taxon>Emiliania</taxon>
    </lineage>
</organism>
<feature type="compositionally biased region" description="Basic and acidic residues" evidence="1">
    <location>
        <begin position="99"/>
        <end position="124"/>
    </location>
</feature>
<reference evidence="2" key="2">
    <citation type="submission" date="2024-10" db="UniProtKB">
        <authorList>
            <consortium name="EnsemblProtists"/>
        </authorList>
    </citation>
    <scope>IDENTIFICATION</scope>
</reference>
<dbReference type="PaxDb" id="2903-EOD04006"/>
<evidence type="ECO:0000313" key="3">
    <source>
        <dbReference type="Proteomes" id="UP000013827"/>
    </source>
</evidence>
<evidence type="ECO:0000256" key="1">
    <source>
        <dbReference type="SAM" id="MobiDB-lite"/>
    </source>
</evidence>
<sequence>MGALAASKAAPVRCEVVRRSGQPSEAAPPAYSSAQSAGASVWRSAADEATHGGRGGGAGPQPHDFKEEEFGARSPSEAYQAFRAEYGSGAGASASPIDPGHRGRESYDAPGEDRSPQRHPDDWRAMPPPGDPQGHRQGNPHWGRAAGVAGGADASHPFATRDAAPEAAGAGEAQQERMALLEQQGAMLAAALEAATLRVAAVEARVALVEAQQHGTPQQKYSQPEYPPQSMAQQGVPQRGHWQRDGGPATRPQASNEASATAWFAKQ</sequence>
<dbReference type="RefSeq" id="XP_005756435.1">
    <property type="nucleotide sequence ID" value="XM_005756378.1"/>
</dbReference>
<name>A0A0D3HYC1_EMIH1</name>
<reference evidence="3" key="1">
    <citation type="journal article" date="2013" name="Nature">
        <title>Pan genome of the phytoplankton Emiliania underpins its global distribution.</title>
        <authorList>
            <person name="Read B.A."/>
            <person name="Kegel J."/>
            <person name="Klute M.J."/>
            <person name="Kuo A."/>
            <person name="Lefebvre S.C."/>
            <person name="Maumus F."/>
            <person name="Mayer C."/>
            <person name="Miller J."/>
            <person name="Monier A."/>
            <person name="Salamov A."/>
            <person name="Young J."/>
            <person name="Aguilar M."/>
            <person name="Claverie J.M."/>
            <person name="Frickenhaus S."/>
            <person name="Gonzalez K."/>
            <person name="Herman E.K."/>
            <person name="Lin Y.C."/>
            <person name="Napier J."/>
            <person name="Ogata H."/>
            <person name="Sarno A.F."/>
            <person name="Shmutz J."/>
            <person name="Schroeder D."/>
            <person name="de Vargas C."/>
            <person name="Verret F."/>
            <person name="von Dassow P."/>
            <person name="Valentin K."/>
            <person name="Van de Peer Y."/>
            <person name="Wheeler G."/>
            <person name="Dacks J.B."/>
            <person name="Delwiche C.F."/>
            <person name="Dyhrman S.T."/>
            <person name="Glockner G."/>
            <person name="John U."/>
            <person name="Richards T."/>
            <person name="Worden A.Z."/>
            <person name="Zhang X."/>
            <person name="Grigoriev I.V."/>
            <person name="Allen A.E."/>
            <person name="Bidle K."/>
            <person name="Borodovsky M."/>
            <person name="Bowler C."/>
            <person name="Brownlee C."/>
            <person name="Cock J.M."/>
            <person name="Elias M."/>
            <person name="Gladyshev V.N."/>
            <person name="Groth M."/>
            <person name="Guda C."/>
            <person name="Hadaegh A."/>
            <person name="Iglesias-Rodriguez M.D."/>
            <person name="Jenkins J."/>
            <person name="Jones B.M."/>
            <person name="Lawson T."/>
            <person name="Leese F."/>
            <person name="Lindquist E."/>
            <person name="Lobanov A."/>
            <person name="Lomsadze A."/>
            <person name="Malik S.B."/>
            <person name="Marsh M.E."/>
            <person name="Mackinder L."/>
            <person name="Mock T."/>
            <person name="Mueller-Roeber B."/>
            <person name="Pagarete A."/>
            <person name="Parker M."/>
            <person name="Probert I."/>
            <person name="Quesneville H."/>
            <person name="Raines C."/>
            <person name="Rensing S.A."/>
            <person name="Riano-Pachon D.M."/>
            <person name="Richier S."/>
            <person name="Rokitta S."/>
            <person name="Shiraiwa Y."/>
            <person name="Soanes D.M."/>
            <person name="van der Giezen M."/>
            <person name="Wahlund T.M."/>
            <person name="Williams B."/>
            <person name="Wilson W."/>
            <person name="Wolfe G."/>
            <person name="Wurch L.L."/>
        </authorList>
    </citation>
    <scope>NUCLEOTIDE SEQUENCE</scope>
</reference>
<dbReference type="AlphaFoldDB" id="A0A0D3HYC1"/>
<keyword evidence="3" id="KW-1185">Reference proteome</keyword>